<protein>
    <recommendedName>
        <fullName evidence="6">Ty3-gypsy retrotransposon protein</fullName>
    </recommendedName>
</protein>
<dbReference type="Proteomes" id="UP000321947">
    <property type="component" value="Unassembled WGS sequence"/>
</dbReference>
<gene>
    <name evidence="3" type="ORF">E5676_scaffold371G00070</name>
    <name evidence="2" type="ORF">E6C27_scaffold153G00100</name>
</gene>
<reference evidence="4 5" key="1">
    <citation type="submission" date="2019-08" db="EMBL/GenBank/DDBJ databases">
        <title>Draft genome sequences of two oriental melons (Cucumis melo L. var makuwa).</title>
        <authorList>
            <person name="Kwon S.-Y."/>
        </authorList>
    </citation>
    <scope>NUCLEOTIDE SEQUENCE [LARGE SCALE GENOMIC DNA]</scope>
    <source>
        <strain evidence="5">cv. Chang Bougi</strain>
        <strain evidence="4">cv. SW 3</strain>
        <tissue evidence="3">Leaf</tissue>
    </source>
</reference>
<evidence type="ECO:0000313" key="3">
    <source>
        <dbReference type="EMBL" id="TYJ97102.1"/>
    </source>
</evidence>
<feature type="compositionally biased region" description="Low complexity" evidence="1">
    <location>
        <begin position="241"/>
        <end position="253"/>
    </location>
</feature>
<dbReference type="EMBL" id="SSTD01019037">
    <property type="protein sequence ID" value="TYJ97102.1"/>
    <property type="molecule type" value="Genomic_DNA"/>
</dbReference>
<evidence type="ECO:0000313" key="2">
    <source>
        <dbReference type="EMBL" id="KAA0057118.1"/>
    </source>
</evidence>
<dbReference type="AlphaFoldDB" id="A0A5D3BB85"/>
<sequence>MPPPQIFFSFSSVQSQLASQPPFQPSTERRCPQPRPLSIVDIGRNARVASIVHTLPVFCPRTVNCQRVIQTGHPIVRKHLYLRCSPSPCRVPGWPPAASTLTRASHPSILSLCCRVREVTLEFWGFTASAVGANSPLLGWTRVDVKLNKDFSKISAVPSDYSRHVYVNVDVRLVIPSDDAVISGSDPVRFLHHVCVIKVVIPKDTHARLEAWSGHAGAASGLKRVRGRNWWLRAARKRGSARGTVRGRASGARAGRDRGADAGRGPSTTRRWRLTAAAARRNGEAKLHMTVDVRERYGYGGAVRLRTALRRGWKSGYRLGWPVTVIR</sequence>
<accession>A0A5D3BB85</accession>
<evidence type="ECO:0000313" key="4">
    <source>
        <dbReference type="Proteomes" id="UP000321393"/>
    </source>
</evidence>
<name>A0A5D3BB85_CUCMM</name>
<comment type="caution">
    <text evidence="3">The sequence shown here is derived from an EMBL/GenBank/DDBJ whole genome shotgun (WGS) entry which is preliminary data.</text>
</comment>
<evidence type="ECO:0000313" key="5">
    <source>
        <dbReference type="Proteomes" id="UP000321947"/>
    </source>
</evidence>
<evidence type="ECO:0008006" key="6">
    <source>
        <dbReference type="Google" id="ProtNLM"/>
    </source>
</evidence>
<dbReference type="Proteomes" id="UP000321393">
    <property type="component" value="Unassembled WGS sequence"/>
</dbReference>
<proteinExistence type="predicted"/>
<dbReference type="EMBL" id="SSTE01007267">
    <property type="protein sequence ID" value="KAA0057118.1"/>
    <property type="molecule type" value="Genomic_DNA"/>
</dbReference>
<organism evidence="3 5">
    <name type="scientific">Cucumis melo var. makuwa</name>
    <name type="common">Oriental melon</name>
    <dbReference type="NCBI Taxonomy" id="1194695"/>
    <lineage>
        <taxon>Eukaryota</taxon>
        <taxon>Viridiplantae</taxon>
        <taxon>Streptophyta</taxon>
        <taxon>Embryophyta</taxon>
        <taxon>Tracheophyta</taxon>
        <taxon>Spermatophyta</taxon>
        <taxon>Magnoliopsida</taxon>
        <taxon>eudicotyledons</taxon>
        <taxon>Gunneridae</taxon>
        <taxon>Pentapetalae</taxon>
        <taxon>rosids</taxon>
        <taxon>fabids</taxon>
        <taxon>Cucurbitales</taxon>
        <taxon>Cucurbitaceae</taxon>
        <taxon>Benincaseae</taxon>
        <taxon>Cucumis</taxon>
    </lineage>
</organism>
<evidence type="ECO:0000256" key="1">
    <source>
        <dbReference type="SAM" id="MobiDB-lite"/>
    </source>
</evidence>
<feature type="region of interest" description="Disordered" evidence="1">
    <location>
        <begin position="241"/>
        <end position="270"/>
    </location>
</feature>